<gene>
    <name evidence="2" type="ORF">PCANC_01224</name>
</gene>
<sequence>MSCLNRGAAQLSVEPAYSLLSDPRYKAYSSASFLIFINRLTHPASGLLIIKITQNPDTVTLQTPATPVLNDLSLLRKRSKAGEFAGQARTAIEVGSLGVKLVGDVLKLQQDLEGIIKQLIAAGMISASKKASKALDPKQNVTVTDEASETEVILSDDDLEDDDLDSKANSTQEAPSPAIRKTTQ</sequence>
<name>A0A2N5W3P1_9BASI</name>
<organism evidence="2 3">
    <name type="scientific">Puccinia coronata f. sp. avenae</name>
    <dbReference type="NCBI Taxonomy" id="200324"/>
    <lineage>
        <taxon>Eukaryota</taxon>
        <taxon>Fungi</taxon>
        <taxon>Dikarya</taxon>
        <taxon>Basidiomycota</taxon>
        <taxon>Pucciniomycotina</taxon>
        <taxon>Pucciniomycetes</taxon>
        <taxon>Pucciniales</taxon>
        <taxon>Pucciniaceae</taxon>
        <taxon>Puccinia</taxon>
    </lineage>
</organism>
<feature type="region of interest" description="Disordered" evidence="1">
    <location>
        <begin position="138"/>
        <end position="184"/>
    </location>
</feature>
<comment type="caution">
    <text evidence="2">The sequence shown here is derived from an EMBL/GenBank/DDBJ whole genome shotgun (WGS) entry which is preliminary data.</text>
</comment>
<feature type="compositionally biased region" description="Acidic residues" evidence="1">
    <location>
        <begin position="146"/>
        <end position="164"/>
    </location>
</feature>
<reference evidence="2 3" key="1">
    <citation type="submission" date="2017-11" db="EMBL/GenBank/DDBJ databases">
        <title>De novo assembly and phasing of dikaryotic genomes from two isolates of Puccinia coronata f. sp. avenae, the causal agent of oat crown rust.</title>
        <authorList>
            <person name="Miller M.E."/>
            <person name="Zhang Y."/>
            <person name="Omidvar V."/>
            <person name="Sperschneider J."/>
            <person name="Schwessinger B."/>
            <person name="Raley C."/>
            <person name="Palmer J.M."/>
            <person name="Garnica D."/>
            <person name="Upadhyaya N."/>
            <person name="Rathjen J."/>
            <person name="Taylor J.M."/>
            <person name="Park R.F."/>
            <person name="Dodds P.N."/>
            <person name="Hirsch C.D."/>
            <person name="Kianian S.F."/>
            <person name="Figueroa M."/>
        </authorList>
    </citation>
    <scope>NUCLEOTIDE SEQUENCE [LARGE SCALE GENOMIC DNA]</scope>
    <source>
        <strain evidence="2">12NC29</strain>
    </source>
</reference>
<dbReference type="EMBL" id="PGCJ01000016">
    <property type="protein sequence ID" value="PLW56832.1"/>
    <property type="molecule type" value="Genomic_DNA"/>
</dbReference>
<evidence type="ECO:0000313" key="2">
    <source>
        <dbReference type="EMBL" id="PLW56832.1"/>
    </source>
</evidence>
<dbReference type="Proteomes" id="UP000235388">
    <property type="component" value="Unassembled WGS sequence"/>
</dbReference>
<keyword evidence="3" id="KW-1185">Reference proteome</keyword>
<evidence type="ECO:0000256" key="1">
    <source>
        <dbReference type="SAM" id="MobiDB-lite"/>
    </source>
</evidence>
<accession>A0A2N5W3P1</accession>
<dbReference type="AlphaFoldDB" id="A0A2N5W3P1"/>
<protein>
    <submittedName>
        <fullName evidence="2">Uncharacterized protein</fullName>
    </submittedName>
</protein>
<proteinExistence type="predicted"/>
<evidence type="ECO:0000313" key="3">
    <source>
        <dbReference type="Proteomes" id="UP000235388"/>
    </source>
</evidence>